<dbReference type="InterPro" id="IPR016454">
    <property type="entry name" value="Cysteine_dSase"/>
</dbReference>
<dbReference type="Gene3D" id="3.90.1150.10">
    <property type="entry name" value="Aspartate Aminotransferase, domain 1"/>
    <property type="match status" value="1"/>
</dbReference>
<dbReference type="PANTHER" id="PTHR11601">
    <property type="entry name" value="CYSTEINE DESULFURYLASE FAMILY MEMBER"/>
    <property type="match status" value="1"/>
</dbReference>
<proteinExistence type="predicted"/>
<dbReference type="EMBL" id="FQXD01000025">
    <property type="protein sequence ID" value="SHH97929.1"/>
    <property type="molecule type" value="Genomic_DNA"/>
</dbReference>
<dbReference type="OrthoDB" id="9808002at2"/>
<protein>
    <submittedName>
        <fullName evidence="4">Cysteine desulfurase</fullName>
    </submittedName>
</protein>
<organism evidence="4 5">
    <name type="scientific">Virgibacillus chiguensis</name>
    <dbReference type="NCBI Taxonomy" id="411959"/>
    <lineage>
        <taxon>Bacteria</taxon>
        <taxon>Bacillati</taxon>
        <taxon>Bacillota</taxon>
        <taxon>Bacilli</taxon>
        <taxon>Bacillales</taxon>
        <taxon>Bacillaceae</taxon>
        <taxon>Virgibacillus</taxon>
    </lineage>
</organism>
<accession>A0A1M5XDU2</accession>
<dbReference type="Gene3D" id="3.40.640.10">
    <property type="entry name" value="Type I PLP-dependent aspartate aminotransferase-like (Major domain)"/>
    <property type="match status" value="1"/>
</dbReference>
<dbReference type="GO" id="GO:0003824">
    <property type="term" value="F:catalytic activity"/>
    <property type="evidence" value="ECO:0007669"/>
    <property type="project" value="UniProtKB-ARBA"/>
</dbReference>
<dbReference type="Pfam" id="PF00266">
    <property type="entry name" value="Aminotran_5"/>
    <property type="match status" value="1"/>
</dbReference>
<feature type="domain" description="Aminotransferase class V" evidence="3">
    <location>
        <begin position="3"/>
        <end position="361"/>
    </location>
</feature>
<dbReference type="RefSeq" id="WP_073013119.1">
    <property type="nucleotide sequence ID" value="NZ_FQXD01000025.1"/>
</dbReference>
<evidence type="ECO:0000256" key="2">
    <source>
        <dbReference type="ARBA" id="ARBA00022898"/>
    </source>
</evidence>
<keyword evidence="5" id="KW-1185">Reference proteome</keyword>
<dbReference type="Proteomes" id="UP000184079">
    <property type="component" value="Unassembled WGS sequence"/>
</dbReference>
<dbReference type="PIRSF" id="PIRSF005572">
    <property type="entry name" value="NifS"/>
    <property type="match status" value="1"/>
</dbReference>
<reference evidence="5" key="1">
    <citation type="submission" date="2016-11" db="EMBL/GenBank/DDBJ databases">
        <authorList>
            <person name="Varghese N."/>
            <person name="Submissions S."/>
        </authorList>
    </citation>
    <scope>NUCLEOTIDE SEQUENCE [LARGE SCALE GENOMIC DNA]</scope>
    <source>
        <strain evidence="5">CGMCC 1.6496</strain>
    </source>
</reference>
<evidence type="ECO:0000313" key="4">
    <source>
        <dbReference type="EMBL" id="SHH97929.1"/>
    </source>
</evidence>
<dbReference type="PANTHER" id="PTHR11601:SF36">
    <property type="entry name" value="CYSTEINE DESULFURASE NIFS-RELATED"/>
    <property type="match status" value="1"/>
</dbReference>
<gene>
    <name evidence="4" type="ORF">SAMN05421807_12513</name>
</gene>
<dbReference type="InterPro" id="IPR015424">
    <property type="entry name" value="PyrdxlP-dep_Trfase"/>
</dbReference>
<evidence type="ECO:0000313" key="5">
    <source>
        <dbReference type="Proteomes" id="UP000184079"/>
    </source>
</evidence>
<dbReference type="AlphaFoldDB" id="A0A1M5XDU2"/>
<dbReference type="InterPro" id="IPR015422">
    <property type="entry name" value="PyrdxlP-dep_Trfase_small"/>
</dbReference>
<keyword evidence="2" id="KW-0663">Pyridoxal phosphate</keyword>
<evidence type="ECO:0000259" key="3">
    <source>
        <dbReference type="Pfam" id="PF00266"/>
    </source>
</evidence>
<dbReference type="InterPro" id="IPR000192">
    <property type="entry name" value="Aminotrans_V_dom"/>
</dbReference>
<evidence type="ECO:0000256" key="1">
    <source>
        <dbReference type="ARBA" id="ARBA00001933"/>
    </source>
</evidence>
<dbReference type="SUPFAM" id="SSF53383">
    <property type="entry name" value="PLP-dependent transferases"/>
    <property type="match status" value="1"/>
</dbReference>
<comment type="cofactor">
    <cofactor evidence="1">
        <name>pyridoxal 5'-phosphate</name>
        <dbReference type="ChEBI" id="CHEBI:597326"/>
    </cofactor>
</comment>
<name>A0A1M5XDU2_9BACI</name>
<dbReference type="Gene3D" id="1.10.260.50">
    <property type="match status" value="1"/>
</dbReference>
<sequence>MLYFDYAATTPMDEEALAIYQQVAANFWGNTSSIHHIGGEAKEILENSREKLARLLHVPARGLYFTSGGTESNQLAIVSLALSQSNKGKHIITSQAEHASVFSALAYLENKGFEITKIPYTKGGQVDVHQLEKAIRSDTIMVTISYVNAEIGAIQPLQKIQQLLPPNIIFHTDAVQAFGKVDFSKLHQVVDSFSISSHKLYGPKGVGAVYIQPRLAIKGIFPLQTHEHGVRGGTVNTPGIAAFVAAAVKYTRAEVDHADALRRLFLIKLKRELKDCYQVIESSVSQLPHIVGLAMHHYEGQFIMLQCNRKGVCISTGSACGQALSTAGKTMLAMGYTQERQKEFIRISFGKDTKEKDVMQLVKILKEIVTRNKEVGEGVCKNRKKYLVKNAGSSF</sequence>
<dbReference type="InterPro" id="IPR015421">
    <property type="entry name" value="PyrdxlP-dep_Trfase_major"/>
</dbReference>
<dbReference type="NCBIfam" id="NF002806">
    <property type="entry name" value="PRK02948.1"/>
    <property type="match status" value="1"/>
</dbReference>